<dbReference type="Pfam" id="PF01037">
    <property type="entry name" value="AsnC_trans_reg"/>
    <property type="match status" value="1"/>
</dbReference>
<feature type="domain" description="Transcription regulator AsnC/Lrp ligand binding" evidence="1">
    <location>
        <begin position="32"/>
        <end position="79"/>
    </location>
</feature>
<sequence>MSVRGYTLIEAGVGKARSVGEAVQKISHPDARVLSVDTVTGQYDIIAQLEAADPNQLANLVKDGIQRVEGVERTTTCLSVNLPSS</sequence>
<protein>
    <recommendedName>
        <fullName evidence="1">Transcription regulator AsnC/Lrp ligand binding domain-containing protein</fullName>
    </recommendedName>
</protein>
<comment type="caution">
    <text evidence="2">The sequence shown here is derived from an EMBL/GenBank/DDBJ whole genome shotgun (WGS) entry which is preliminary data.</text>
</comment>
<accession>A0A1G1WS24</accession>
<proteinExistence type="predicted"/>
<evidence type="ECO:0000313" key="3">
    <source>
        <dbReference type="Proteomes" id="UP000178068"/>
    </source>
</evidence>
<evidence type="ECO:0000259" key="1">
    <source>
        <dbReference type="Pfam" id="PF01037"/>
    </source>
</evidence>
<dbReference type="Proteomes" id="UP000178068">
    <property type="component" value="Unassembled WGS sequence"/>
</dbReference>
<name>A0A1G1WS24_9BACT</name>
<gene>
    <name evidence="2" type="ORF">A3F35_03295</name>
</gene>
<dbReference type="AlphaFoldDB" id="A0A1G1WS24"/>
<dbReference type="STRING" id="1802603.A3F35_03295"/>
<organism evidence="2 3">
    <name type="scientific">Candidatus Woykebacteria bacterium RIFCSPHIGHO2_12_FULL_45_10</name>
    <dbReference type="NCBI Taxonomy" id="1802603"/>
    <lineage>
        <taxon>Bacteria</taxon>
        <taxon>Candidatus Woykeibacteriota</taxon>
    </lineage>
</organism>
<evidence type="ECO:0000313" key="2">
    <source>
        <dbReference type="EMBL" id="OGY30120.1"/>
    </source>
</evidence>
<dbReference type="Gene3D" id="3.30.70.920">
    <property type="match status" value="1"/>
</dbReference>
<dbReference type="SUPFAM" id="SSF54909">
    <property type="entry name" value="Dimeric alpha+beta barrel"/>
    <property type="match status" value="1"/>
</dbReference>
<dbReference type="InterPro" id="IPR019887">
    <property type="entry name" value="Tscrpt_reg_AsnC/Lrp_C"/>
</dbReference>
<dbReference type="InterPro" id="IPR011008">
    <property type="entry name" value="Dimeric_a/b-barrel"/>
</dbReference>
<reference evidence="2 3" key="1">
    <citation type="journal article" date="2016" name="Nat. Commun.">
        <title>Thousands of microbial genomes shed light on interconnected biogeochemical processes in an aquifer system.</title>
        <authorList>
            <person name="Anantharaman K."/>
            <person name="Brown C.T."/>
            <person name="Hug L.A."/>
            <person name="Sharon I."/>
            <person name="Castelle C.J."/>
            <person name="Probst A.J."/>
            <person name="Thomas B.C."/>
            <person name="Singh A."/>
            <person name="Wilkins M.J."/>
            <person name="Karaoz U."/>
            <person name="Brodie E.L."/>
            <person name="Williams K.H."/>
            <person name="Hubbard S.S."/>
            <person name="Banfield J.F."/>
        </authorList>
    </citation>
    <scope>NUCLEOTIDE SEQUENCE [LARGE SCALE GENOMIC DNA]</scope>
</reference>
<dbReference type="EMBL" id="MHCZ01000014">
    <property type="protein sequence ID" value="OGY30120.1"/>
    <property type="molecule type" value="Genomic_DNA"/>
</dbReference>